<sequence>MRRTQTEGRAGGVSAASRGFAMDLSRIEVPRAGARASDRDVPNARAAPRFTLLMRAAKLIGPDGEFLCVIRDISETGISLRGFHRLPSGPALELELQSGDRHAIEQVWQRGTESGYRFTRPVEVSSLVVAAGRYPRRKLRLSIPFDVDVSFLGGKAEAGVVNLSQQGALVRCTARLAIAQPLRLSSADLPEVRARVRWRRDEHYGVVFDDTFTLDQLALFAARIQCPDLLV</sequence>
<dbReference type="SUPFAM" id="SSF141371">
    <property type="entry name" value="PilZ domain-like"/>
    <property type="match status" value="1"/>
</dbReference>
<dbReference type="Pfam" id="PF07238">
    <property type="entry name" value="PilZ"/>
    <property type="match status" value="2"/>
</dbReference>
<proteinExistence type="predicted"/>
<feature type="domain" description="PilZ" evidence="1">
    <location>
        <begin position="45"/>
        <end position="105"/>
    </location>
</feature>
<reference evidence="2 3" key="1">
    <citation type="submission" date="2019-12" db="EMBL/GenBank/DDBJ databases">
        <title>Genomic-based taxomic classification of the family Erythrobacteraceae.</title>
        <authorList>
            <person name="Xu L."/>
        </authorList>
    </citation>
    <scope>NUCLEOTIDE SEQUENCE [LARGE SCALE GENOMIC DNA]</scope>
    <source>
        <strain evidence="2 3">100921-2</strain>
    </source>
</reference>
<dbReference type="Gene3D" id="2.40.10.220">
    <property type="entry name" value="predicted glycosyltransferase like domains"/>
    <property type="match status" value="1"/>
</dbReference>
<name>A0A6I4TCN8_9SPHN</name>
<accession>A0A6I4TCN8</accession>
<dbReference type="OrthoDB" id="7929489at2"/>
<dbReference type="InterPro" id="IPR009875">
    <property type="entry name" value="PilZ_domain"/>
</dbReference>
<organism evidence="2 3">
    <name type="scientific">Tsuneonella aeria</name>
    <dbReference type="NCBI Taxonomy" id="1837929"/>
    <lineage>
        <taxon>Bacteria</taxon>
        <taxon>Pseudomonadati</taxon>
        <taxon>Pseudomonadota</taxon>
        <taxon>Alphaproteobacteria</taxon>
        <taxon>Sphingomonadales</taxon>
        <taxon>Erythrobacteraceae</taxon>
        <taxon>Tsuneonella</taxon>
    </lineage>
</organism>
<dbReference type="GO" id="GO:0035438">
    <property type="term" value="F:cyclic-di-GMP binding"/>
    <property type="evidence" value="ECO:0007669"/>
    <property type="project" value="InterPro"/>
</dbReference>
<keyword evidence="3" id="KW-1185">Reference proteome</keyword>
<dbReference type="RefSeq" id="WP_160610961.1">
    <property type="nucleotide sequence ID" value="NZ_WTZA01000001.1"/>
</dbReference>
<evidence type="ECO:0000313" key="2">
    <source>
        <dbReference type="EMBL" id="MXO75309.1"/>
    </source>
</evidence>
<evidence type="ECO:0000259" key="1">
    <source>
        <dbReference type="Pfam" id="PF07238"/>
    </source>
</evidence>
<dbReference type="Proteomes" id="UP000439522">
    <property type="component" value="Unassembled WGS sequence"/>
</dbReference>
<comment type="caution">
    <text evidence="2">The sequence shown here is derived from an EMBL/GenBank/DDBJ whole genome shotgun (WGS) entry which is preliminary data.</text>
</comment>
<dbReference type="EMBL" id="WTZA01000001">
    <property type="protein sequence ID" value="MXO75309.1"/>
    <property type="molecule type" value="Genomic_DNA"/>
</dbReference>
<dbReference type="AlphaFoldDB" id="A0A6I4TCN8"/>
<protein>
    <submittedName>
        <fullName evidence="2">PilZ domain-containing protein</fullName>
    </submittedName>
</protein>
<evidence type="ECO:0000313" key="3">
    <source>
        <dbReference type="Proteomes" id="UP000439522"/>
    </source>
</evidence>
<feature type="domain" description="PilZ" evidence="1">
    <location>
        <begin position="136"/>
        <end position="216"/>
    </location>
</feature>
<gene>
    <name evidence="2" type="ORF">GRI40_08795</name>
</gene>